<keyword evidence="2" id="KW-0433">Leucine-rich repeat</keyword>
<comment type="subcellular location">
    <subcellularLocation>
        <location evidence="1">Membrane</location>
        <topology evidence="1">Single-pass membrane protein</topology>
    </subcellularLocation>
</comment>
<dbReference type="SMART" id="SM00220">
    <property type="entry name" value="S_TKc"/>
    <property type="match status" value="1"/>
</dbReference>
<dbReference type="InterPro" id="IPR001611">
    <property type="entry name" value="Leu-rich_rpt"/>
</dbReference>
<dbReference type="PANTHER" id="PTHR48053:SF152">
    <property type="entry name" value="(WILD MALAYSIAN BANANA) HYPOTHETICAL PROTEIN"/>
    <property type="match status" value="1"/>
</dbReference>
<evidence type="ECO:0000256" key="5">
    <source>
        <dbReference type="ARBA" id="ARBA00022737"/>
    </source>
</evidence>
<dbReference type="Gene3D" id="3.30.200.20">
    <property type="entry name" value="Phosphorylase Kinase, domain 1"/>
    <property type="match status" value="1"/>
</dbReference>
<dbReference type="FunFam" id="3.80.10.10:FF:000095">
    <property type="entry name" value="LRR receptor-like serine/threonine-protein kinase GSO1"/>
    <property type="match status" value="1"/>
</dbReference>
<dbReference type="SMART" id="SM00369">
    <property type="entry name" value="LRR_TYP"/>
    <property type="match status" value="8"/>
</dbReference>
<dbReference type="GO" id="GO:0005524">
    <property type="term" value="F:ATP binding"/>
    <property type="evidence" value="ECO:0007669"/>
    <property type="project" value="UniProtKB-KW"/>
</dbReference>
<reference evidence="13" key="2">
    <citation type="journal article" date="2015" name="Data Brief">
        <title>Shoot transcriptome of the giant reed, Arundo donax.</title>
        <authorList>
            <person name="Barrero R.A."/>
            <person name="Guerrero F.D."/>
            <person name="Moolhuijzen P."/>
            <person name="Goolsby J.A."/>
            <person name="Tidwell J."/>
            <person name="Bellgard S.E."/>
            <person name="Bellgard M.I."/>
        </authorList>
    </citation>
    <scope>NUCLEOTIDE SEQUENCE</scope>
    <source>
        <tissue evidence="13">Shoot tissue taken approximately 20 cm above the soil surface</tissue>
    </source>
</reference>
<keyword evidence="4" id="KW-0732">Signal</keyword>
<dbReference type="InterPro" id="IPR011009">
    <property type="entry name" value="Kinase-like_dom_sf"/>
</dbReference>
<dbReference type="InterPro" id="IPR003591">
    <property type="entry name" value="Leu-rich_rpt_typical-subtyp"/>
</dbReference>
<dbReference type="PRINTS" id="PR00019">
    <property type="entry name" value="LEURICHRPT"/>
</dbReference>
<proteinExistence type="predicted"/>
<evidence type="ECO:0000256" key="10">
    <source>
        <dbReference type="ARBA" id="ARBA00023170"/>
    </source>
</evidence>
<protein>
    <recommendedName>
        <fullName evidence="12">Protein kinase domain-containing protein</fullName>
    </recommendedName>
</protein>
<feature type="domain" description="Protein kinase" evidence="12">
    <location>
        <begin position="361"/>
        <end position="649"/>
    </location>
</feature>
<keyword evidence="6" id="KW-0547">Nucleotide-binding</keyword>
<evidence type="ECO:0000256" key="1">
    <source>
        <dbReference type="ARBA" id="ARBA00004167"/>
    </source>
</evidence>
<feature type="transmembrane region" description="Helical" evidence="11">
    <location>
        <begin position="296"/>
        <end position="321"/>
    </location>
</feature>
<dbReference type="PROSITE" id="PS00108">
    <property type="entry name" value="PROTEIN_KINASE_ST"/>
    <property type="match status" value="1"/>
</dbReference>
<dbReference type="PROSITE" id="PS50011">
    <property type="entry name" value="PROTEIN_KINASE_DOM"/>
    <property type="match status" value="1"/>
</dbReference>
<sequence length="658" mass="71232">MLWRNLFAGLVPASISNLSSLQELDLLQNRLDGLLPREVFELRQLTILNAASNRFVGPIPDAVSNLRSLSFLDLSNNGLNGTVPAALGGLDKLLTLDLSHNRLTGAIPGTVIAKMGTLQMYLNLSNNMFTGPIPPEIGGLTMVQAIDLSNNRLSGGVPATLAGCKNLYSLDLSANNLTAALPAGLFPQLDVLTSLNISGNEIDSEIPSNIAALKHLQTLDMSRNAFTGAIPPALANLRSLRSLNLSSNHLYGPVPDAGVFRNLSMSNLQGNAGLCGWKLLAPCHHTGKRRFSRTGLVILVVLLVLSVLLLLLLVTILFLGYRRYKKKRGDSDRAASFSEAFVVPELRKFTYSELEAATGSFDEGNVIGSSNLSTVYKGLLVEPDGKVVAVKRLNLEQFPSKSDKCFLTELATLSRLRHKNLARVIGYACEPGRIKALVLEYMDNGDLDAAIHGRRRDAPRWTVRDRLRVCVSAAHGLVYLHTGYDFPIVHCDVKPSNVLLDSDWEARVSDFGTARMLGVHLTDAAAQSATSSAFRGTVGYMAPEFAYMRTVSPKADVFSFGVLMMELFTKRRPTGTIEEDGVPLTLQQYVDNALSRGLDGVLDVLDPDMKVATETDLSTAADVLSLALSCAAFESVERPDMDGVLSSLLKMSKVCGED</sequence>
<keyword evidence="5" id="KW-0677">Repeat</keyword>
<dbReference type="PANTHER" id="PTHR48053">
    <property type="entry name" value="LEUCINE RICH REPEAT FAMILY PROTEIN, EXPRESSED"/>
    <property type="match status" value="1"/>
</dbReference>
<dbReference type="GO" id="GO:0016020">
    <property type="term" value="C:membrane"/>
    <property type="evidence" value="ECO:0007669"/>
    <property type="project" value="UniProtKB-SubCell"/>
</dbReference>
<dbReference type="Pfam" id="PF00069">
    <property type="entry name" value="Pkinase"/>
    <property type="match status" value="1"/>
</dbReference>
<keyword evidence="9 11" id="KW-0472">Membrane</keyword>
<dbReference type="Gene3D" id="3.80.10.10">
    <property type="entry name" value="Ribonuclease Inhibitor"/>
    <property type="match status" value="1"/>
</dbReference>
<organism evidence="13">
    <name type="scientific">Arundo donax</name>
    <name type="common">Giant reed</name>
    <name type="synonym">Donax arundinaceus</name>
    <dbReference type="NCBI Taxonomy" id="35708"/>
    <lineage>
        <taxon>Eukaryota</taxon>
        <taxon>Viridiplantae</taxon>
        <taxon>Streptophyta</taxon>
        <taxon>Embryophyta</taxon>
        <taxon>Tracheophyta</taxon>
        <taxon>Spermatophyta</taxon>
        <taxon>Magnoliopsida</taxon>
        <taxon>Liliopsida</taxon>
        <taxon>Poales</taxon>
        <taxon>Poaceae</taxon>
        <taxon>PACMAD clade</taxon>
        <taxon>Arundinoideae</taxon>
        <taxon>Arundineae</taxon>
        <taxon>Arundo</taxon>
    </lineage>
</organism>
<dbReference type="Pfam" id="PF00560">
    <property type="entry name" value="LRR_1"/>
    <property type="match status" value="4"/>
</dbReference>
<evidence type="ECO:0000256" key="8">
    <source>
        <dbReference type="ARBA" id="ARBA00022989"/>
    </source>
</evidence>
<evidence type="ECO:0000313" key="13">
    <source>
        <dbReference type="EMBL" id="JAD68955.1"/>
    </source>
</evidence>
<evidence type="ECO:0000256" key="7">
    <source>
        <dbReference type="ARBA" id="ARBA00022840"/>
    </source>
</evidence>
<dbReference type="SUPFAM" id="SSF52058">
    <property type="entry name" value="L domain-like"/>
    <property type="match status" value="1"/>
</dbReference>
<accession>A0A0A9C6B8</accession>
<evidence type="ECO:0000259" key="12">
    <source>
        <dbReference type="PROSITE" id="PS50011"/>
    </source>
</evidence>
<dbReference type="InterPro" id="IPR051716">
    <property type="entry name" value="Plant_RL_S/T_kinase"/>
</dbReference>
<dbReference type="Pfam" id="PF13855">
    <property type="entry name" value="LRR_8"/>
    <property type="match status" value="2"/>
</dbReference>
<name>A0A0A9C6B8_ARUDO</name>
<dbReference type="InterPro" id="IPR032675">
    <property type="entry name" value="LRR_dom_sf"/>
</dbReference>
<dbReference type="InterPro" id="IPR000719">
    <property type="entry name" value="Prot_kinase_dom"/>
</dbReference>
<keyword evidence="8 11" id="KW-1133">Transmembrane helix</keyword>
<evidence type="ECO:0000256" key="4">
    <source>
        <dbReference type="ARBA" id="ARBA00022729"/>
    </source>
</evidence>
<keyword evidence="10" id="KW-0675">Receptor</keyword>
<keyword evidence="7" id="KW-0067">ATP-binding</keyword>
<evidence type="ECO:0000256" key="3">
    <source>
        <dbReference type="ARBA" id="ARBA00022692"/>
    </source>
</evidence>
<evidence type="ECO:0000256" key="6">
    <source>
        <dbReference type="ARBA" id="ARBA00022741"/>
    </source>
</evidence>
<evidence type="ECO:0000256" key="2">
    <source>
        <dbReference type="ARBA" id="ARBA00022614"/>
    </source>
</evidence>
<dbReference type="Gene3D" id="1.10.510.10">
    <property type="entry name" value="Transferase(Phosphotransferase) domain 1"/>
    <property type="match status" value="1"/>
</dbReference>
<reference evidence="13" key="1">
    <citation type="submission" date="2014-09" db="EMBL/GenBank/DDBJ databases">
        <authorList>
            <person name="Magalhaes I.L.F."/>
            <person name="Oliveira U."/>
            <person name="Santos F.R."/>
            <person name="Vidigal T.H.D.A."/>
            <person name="Brescovit A.D."/>
            <person name="Santos A.J."/>
        </authorList>
    </citation>
    <scope>NUCLEOTIDE SEQUENCE</scope>
    <source>
        <tissue evidence="13">Shoot tissue taken approximately 20 cm above the soil surface</tissue>
    </source>
</reference>
<keyword evidence="3 11" id="KW-0812">Transmembrane</keyword>
<dbReference type="InterPro" id="IPR008271">
    <property type="entry name" value="Ser/Thr_kinase_AS"/>
</dbReference>
<evidence type="ECO:0000256" key="11">
    <source>
        <dbReference type="SAM" id="Phobius"/>
    </source>
</evidence>
<dbReference type="AlphaFoldDB" id="A0A0A9C6B8"/>
<dbReference type="EMBL" id="GBRH01228940">
    <property type="protein sequence ID" value="JAD68955.1"/>
    <property type="molecule type" value="Transcribed_RNA"/>
</dbReference>
<evidence type="ECO:0000256" key="9">
    <source>
        <dbReference type="ARBA" id="ARBA00023136"/>
    </source>
</evidence>
<dbReference type="GO" id="GO:0004674">
    <property type="term" value="F:protein serine/threonine kinase activity"/>
    <property type="evidence" value="ECO:0007669"/>
    <property type="project" value="UniProtKB-EC"/>
</dbReference>
<dbReference type="SUPFAM" id="SSF56112">
    <property type="entry name" value="Protein kinase-like (PK-like)"/>
    <property type="match status" value="1"/>
</dbReference>